<evidence type="ECO:0000256" key="4">
    <source>
        <dbReference type="ARBA" id="ARBA00023136"/>
    </source>
</evidence>
<feature type="transmembrane region" description="Helical" evidence="5">
    <location>
        <begin position="23"/>
        <end position="43"/>
    </location>
</feature>
<evidence type="ECO:0000259" key="6">
    <source>
        <dbReference type="PROSITE" id="PS50850"/>
    </source>
</evidence>
<evidence type="ECO:0000313" key="7">
    <source>
        <dbReference type="EMBL" id="MBB5634706.1"/>
    </source>
</evidence>
<evidence type="ECO:0000256" key="5">
    <source>
        <dbReference type="SAM" id="Phobius"/>
    </source>
</evidence>
<evidence type="ECO:0000256" key="1">
    <source>
        <dbReference type="ARBA" id="ARBA00004141"/>
    </source>
</evidence>
<gene>
    <name evidence="7" type="ORF">HDE68_000591</name>
</gene>
<feature type="transmembrane region" description="Helical" evidence="5">
    <location>
        <begin position="334"/>
        <end position="353"/>
    </location>
</feature>
<evidence type="ECO:0000256" key="3">
    <source>
        <dbReference type="ARBA" id="ARBA00022989"/>
    </source>
</evidence>
<dbReference type="PANTHER" id="PTHR23501">
    <property type="entry name" value="MAJOR FACILITATOR SUPERFAMILY"/>
    <property type="match status" value="1"/>
</dbReference>
<organism evidence="7 8">
    <name type="scientific">Pedobacter cryoconitis</name>
    <dbReference type="NCBI Taxonomy" id="188932"/>
    <lineage>
        <taxon>Bacteria</taxon>
        <taxon>Pseudomonadati</taxon>
        <taxon>Bacteroidota</taxon>
        <taxon>Sphingobacteriia</taxon>
        <taxon>Sphingobacteriales</taxon>
        <taxon>Sphingobacteriaceae</taxon>
        <taxon>Pedobacter</taxon>
    </lineage>
</organism>
<comment type="caution">
    <text evidence="7">The sequence shown here is derived from an EMBL/GenBank/DDBJ whole genome shotgun (WGS) entry which is preliminary data.</text>
</comment>
<dbReference type="PANTHER" id="PTHR23501:SF154">
    <property type="entry name" value="MULTIDRUG-EFFLUX TRANSPORTER RV1634-RELATED"/>
    <property type="match status" value="1"/>
</dbReference>
<feature type="domain" description="Major facilitator superfamily (MFS) profile" evidence="6">
    <location>
        <begin position="21"/>
        <end position="467"/>
    </location>
</feature>
<dbReference type="PROSITE" id="PS50850">
    <property type="entry name" value="MFS"/>
    <property type="match status" value="1"/>
</dbReference>
<feature type="transmembrane region" description="Helical" evidence="5">
    <location>
        <begin position="445"/>
        <end position="463"/>
    </location>
</feature>
<feature type="transmembrane region" description="Helical" evidence="5">
    <location>
        <begin position="270"/>
        <end position="295"/>
    </location>
</feature>
<name>A0A7W8ZIP1_9SPHI</name>
<dbReference type="Proteomes" id="UP000537204">
    <property type="component" value="Unassembled WGS sequence"/>
</dbReference>
<dbReference type="Pfam" id="PF07690">
    <property type="entry name" value="MFS_1"/>
    <property type="match status" value="1"/>
</dbReference>
<dbReference type="Gene3D" id="1.20.1250.20">
    <property type="entry name" value="MFS general substrate transporter like domains"/>
    <property type="match status" value="1"/>
</dbReference>
<dbReference type="GO" id="GO:0022857">
    <property type="term" value="F:transmembrane transporter activity"/>
    <property type="evidence" value="ECO:0007669"/>
    <property type="project" value="InterPro"/>
</dbReference>
<feature type="transmembrane region" description="Helical" evidence="5">
    <location>
        <begin position="231"/>
        <end position="249"/>
    </location>
</feature>
<reference evidence="7 8" key="1">
    <citation type="submission" date="2020-08" db="EMBL/GenBank/DDBJ databases">
        <title>Genomic Encyclopedia of Type Strains, Phase IV (KMG-V): Genome sequencing to study the core and pangenomes of soil and plant-associated prokaryotes.</title>
        <authorList>
            <person name="Whitman W."/>
        </authorList>
    </citation>
    <scope>NUCLEOTIDE SEQUENCE [LARGE SCALE GENOMIC DNA]</scope>
    <source>
        <strain evidence="7 8">S3M1</strain>
    </source>
</reference>
<dbReference type="Gene3D" id="1.20.1720.10">
    <property type="entry name" value="Multidrug resistance protein D"/>
    <property type="match status" value="1"/>
</dbReference>
<accession>A0A7W8ZIP1</accession>
<dbReference type="EMBL" id="JACHCE010000001">
    <property type="protein sequence ID" value="MBB5634706.1"/>
    <property type="molecule type" value="Genomic_DNA"/>
</dbReference>
<keyword evidence="2 5" id="KW-0812">Transmembrane</keyword>
<feature type="transmembrane region" description="Helical" evidence="5">
    <location>
        <begin position="55"/>
        <end position="78"/>
    </location>
</feature>
<feature type="transmembrane region" description="Helical" evidence="5">
    <location>
        <begin position="90"/>
        <end position="112"/>
    </location>
</feature>
<dbReference type="GO" id="GO:0005886">
    <property type="term" value="C:plasma membrane"/>
    <property type="evidence" value="ECO:0007669"/>
    <property type="project" value="TreeGrafter"/>
</dbReference>
<proteinExistence type="predicted"/>
<feature type="transmembrane region" description="Helical" evidence="5">
    <location>
        <begin position="209"/>
        <end position="225"/>
    </location>
</feature>
<dbReference type="InterPro" id="IPR036259">
    <property type="entry name" value="MFS_trans_sf"/>
</dbReference>
<dbReference type="AlphaFoldDB" id="A0A7W8ZIP1"/>
<dbReference type="RefSeq" id="WP_183878725.1">
    <property type="nucleotide sequence ID" value="NZ_JACHCE010000001.1"/>
</dbReference>
<dbReference type="SUPFAM" id="SSF103473">
    <property type="entry name" value="MFS general substrate transporter"/>
    <property type="match status" value="1"/>
</dbReference>
<sequence length="467" mass="48909">MKHIQEEAGWGALLSGKNGLKSIALAGGVMIHAMDVYLATTIMPSVTSDIGGLSFYSWATTIYVVAAIIGSVISSVVLSKMGPRASYRLAIIFFAIGALICTVAPAMSVLLAGRFVQGIGGGLLVALSYAMISIVYEKRFWSRAMALVSAMWGISAFLGPLFGGIFAEYSHWRYAFVTLLIIAAALIFLTENVLPKKQDKELKAAKIPVVKLLLILFAALAISTGSIAENLYANAAGVIGAIILLGLVIKGEKGASERLLPNGAYKLSTLLGATYAVVILLTLAGTVEIYIPYFLQIIHDFSPLKAGYLTVLIALGWSLCSVAFSGLPAKYVKGVIIAGPLLVLAGLAWLSYFVSHVEYGGGIGFIVICLLLIFIGAGIGMGWSHILTQVLSSAPKGEEEKASASISTVQLLGTAFGSAAAGLIANFSGITNPGGIAGAEHAAQWLFGAFAITPLLALVVILCKFKR</sequence>
<keyword evidence="4 5" id="KW-0472">Membrane</keyword>
<feature type="transmembrane region" description="Helical" evidence="5">
    <location>
        <begin position="359"/>
        <end position="383"/>
    </location>
</feature>
<feature type="transmembrane region" description="Helical" evidence="5">
    <location>
        <begin position="404"/>
        <end position="425"/>
    </location>
</feature>
<dbReference type="InterPro" id="IPR011701">
    <property type="entry name" value="MFS"/>
</dbReference>
<feature type="transmembrane region" description="Helical" evidence="5">
    <location>
        <begin position="172"/>
        <end position="189"/>
    </location>
</feature>
<keyword evidence="3 5" id="KW-1133">Transmembrane helix</keyword>
<dbReference type="PRINTS" id="PR01036">
    <property type="entry name" value="TCRTETB"/>
</dbReference>
<dbReference type="InterPro" id="IPR020846">
    <property type="entry name" value="MFS_dom"/>
</dbReference>
<feature type="transmembrane region" description="Helical" evidence="5">
    <location>
        <begin position="118"/>
        <end position="137"/>
    </location>
</feature>
<evidence type="ECO:0000256" key="2">
    <source>
        <dbReference type="ARBA" id="ARBA00022692"/>
    </source>
</evidence>
<feature type="transmembrane region" description="Helical" evidence="5">
    <location>
        <begin position="307"/>
        <end position="327"/>
    </location>
</feature>
<feature type="transmembrane region" description="Helical" evidence="5">
    <location>
        <begin position="144"/>
        <end position="166"/>
    </location>
</feature>
<evidence type="ECO:0000313" key="8">
    <source>
        <dbReference type="Proteomes" id="UP000537204"/>
    </source>
</evidence>
<protein>
    <submittedName>
        <fullName evidence="7">MFS family permease</fullName>
    </submittedName>
</protein>
<comment type="subcellular location">
    <subcellularLocation>
        <location evidence="1">Membrane</location>
        <topology evidence="1">Multi-pass membrane protein</topology>
    </subcellularLocation>
</comment>